<evidence type="ECO:0000313" key="2">
    <source>
        <dbReference type="EMBL" id="KHJ88496.1"/>
    </source>
</evidence>
<proteinExistence type="predicted"/>
<dbReference type="OrthoDB" id="69656at2759"/>
<keyword evidence="1" id="KW-1133">Transmembrane helix</keyword>
<dbReference type="PANTHER" id="PTHR36983">
    <property type="entry name" value="DNAJ HOMOLOG SUBFAMILY C MEMBER 13"/>
    <property type="match status" value="1"/>
</dbReference>
<dbReference type="EMBL" id="KN555724">
    <property type="protein sequence ID" value="KHJ88496.1"/>
    <property type="molecule type" value="Genomic_DNA"/>
</dbReference>
<dbReference type="GO" id="GO:0006898">
    <property type="term" value="P:receptor-mediated endocytosis"/>
    <property type="evidence" value="ECO:0007669"/>
    <property type="project" value="TreeGrafter"/>
</dbReference>
<reference evidence="2 3" key="1">
    <citation type="submission" date="2014-03" db="EMBL/GenBank/DDBJ databases">
        <title>Draft genome of the hookworm Oesophagostomum dentatum.</title>
        <authorList>
            <person name="Mitreva M."/>
        </authorList>
    </citation>
    <scope>NUCLEOTIDE SEQUENCE [LARGE SCALE GENOMIC DNA]</scope>
    <source>
        <strain evidence="2 3">OD-Hann</strain>
    </source>
</reference>
<dbReference type="InterPro" id="IPR044978">
    <property type="entry name" value="GRV2/DNAJC13"/>
</dbReference>
<keyword evidence="1" id="KW-0812">Transmembrane</keyword>
<name>A0A0B1SX55_OESDE</name>
<sequence length="157" mass="18109">LVSKKFLLIFCIRFYLGGLLYILSVFCSSESDPGERLQAAELLTKLQTDKLTGPRWTRFITKFLPPIFADALRDSPNTAITMFDSTNENPELIGKRFVTLLNFAMCSVLFTLNVVSNSSRAVILQRPYFHQDSWDRDYKEFILLRLYFHIKLGRGSV</sequence>
<protein>
    <submittedName>
        <fullName evidence="2">Uncharacterized protein</fullName>
    </submittedName>
</protein>
<keyword evidence="3" id="KW-1185">Reference proteome</keyword>
<dbReference type="PANTHER" id="PTHR36983:SF2">
    <property type="entry name" value="DNAJ HOMOLOG SUBFAMILY C MEMBER 13"/>
    <property type="match status" value="1"/>
</dbReference>
<dbReference type="GO" id="GO:2000641">
    <property type="term" value="P:regulation of early endosome to late endosome transport"/>
    <property type="evidence" value="ECO:0007669"/>
    <property type="project" value="InterPro"/>
</dbReference>
<dbReference type="AlphaFoldDB" id="A0A0B1SX55"/>
<accession>A0A0B1SX55</accession>
<evidence type="ECO:0000256" key="1">
    <source>
        <dbReference type="SAM" id="Phobius"/>
    </source>
</evidence>
<dbReference type="GO" id="GO:0007032">
    <property type="term" value="P:endosome organization"/>
    <property type="evidence" value="ECO:0007669"/>
    <property type="project" value="InterPro"/>
</dbReference>
<organism evidence="2 3">
    <name type="scientific">Oesophagostomum dentatum</name>
    <name type="common">Nodular worm</name>
    <dbReference type="NCBI Taxonomy" id="61180"/>
    <lineage>
        <taxon>Eukaryota</taxon>
        <taxon>Metazoa</taxon>
        <taxon>Ecdysozoa</taxon>
        <taxon>Nematoda</taxon>
        <taxon>Chromadorea</taxon>
        <taxon>Rhabditida</taxon>
        <taxon>Rhabditina</taxon>
        <taxon>Rhabditomorpha</taxon>
        <taxon>Strongyloidea</taxon>
        <taxon>Strongylidae</taxon>
        <taxon>Oesophagostomum</taxon>
    </lineage>
</organism>
<dbReference type="Proteomes" id="UP000053660">
    <property type="component" value="Unassembled WGS sequence"/>
</dbReference>
<feature type="non-terminal residue" evidence="2">
    <location>
        <position position="1"/>
    </location>
</feature>
<evidence type="ECO:0000313" key="3">
    <source>
        <dbReference type="Proteomes" id="UP000053660"/>
    </source>
</evidence>
<feature type="transmembrane region" description="Helical" evidence="1">
    <location>
        <begin position="7"/>
        <end position="26"/>
    </location>
</feature>
<dbReference type="GO" id="GO:0010008">
    <property type="term" value="C:endosome membrane"/>
    <property type="evidence" value="ECO:0007669"/>
    <property type="project" value="TreeGrafter"/>
</dbReference>
<gene>
    <name evidence="2" type="ORF">OESDEN_11708</name>
</gene>
<feature type="transmembrane region" description="Helical" evidence="1">
    <location>
        <begin position="97"/>
        <end position="116"/>
    </location>
</feature>
<keyword evidence="1" id="KW-0472">Membrane</keyword>